<name>A0A8J5Q7K4_9ASCO</name>
<evidence type="ECO:0000259" key="9">
    <source>
        <dbReference type="Pfam" id="PF00324"/>
    </source>
</evidence>
<dbReference type="InterPro" id="IPR004841">
    <property type="entry name" value="AA-permease/SLC12A_dom"/>
</dbReference>
<accession>A0A8J5Q7K4</accession>
<dbReference type="PANTHER" id="PTHR43341:SF3">
    <property type="entry name" value="AMINO-ACID PERMEASE PB1C11.02-RELATED"/>
    <property type="match status" value="1"/>
</dbReference>
<gene>
    <name evidence="10" type="ORF">J8A68_003918</name>
</gene>
<feature type="transmembrane region" description="Helical" evidence="8">
    <location>
        <begin position="278"/>
        <end position="299"/>
    </location>
</feature>
<evidence type="ECO:0000256" key="8">
    <source>
        <dbReference type="SAM" id="Phobius"/>
    </source>
</evidence>
<sequence>MSSESITNMSSPMGNKEKPTVQLEIQDLESNSSLELDQQDIAHTEDLNRALSARHVNMITIAGVIGTGLYLGTGKMLATGGPLSLLLNFMVVGLVVFFMMLALGEMSVQFPISGSFTVYAKRFGNESLGFAILINYWFNDCCSVAGDLVAMQLVFQYWTDFHWWVMSLLFWILLLSLNVVHVRAYGESEYWMALLKVVTIVIFFIVSIVCNVGKNDTHEYIGFKYWSYGDAPFVNGFRGFSSLFVSAAYALGGLESVSLTAGETRNPVKVIPKTIKATFWRIMIFYVFTSFFIGMNVPYDYPNLMTKTVATSPFTIVFQRVGAKGAGSFMNAVILTSVISAGNHALFAGSRLAFNLGSQGYFPKVFTKFNRYKVPYVAVIVTWLIAGLCFGSAFVGAGELWSWLQSIVGLSNLISWWLIGVTSIRFRRGMAKQGKTKQILFKNWSYPFGPWFVVVFGGFIILVQGWSTLSPFIVADFFQSYLELLVFPITYLCWWIFKKRFKDRFVKPEDMDLDTDRYIQTDEELEELEYAQSLSGWQKFKYNFVDNFL</sequence>
<dbReference type="OrthoDB" id="3900342at2759"/>
<dbReference type="GO" id="GO:0015171">
    <property type="term" value="F:amino acid transmembrane transporter activity"/>
    <property type="evidence" value="ECO:0007669"/>
    <property type="project" value="TreeGrafter"/>
</dbReference>
<keyword evidence="4 8" id="KW-0812">Transmembrane</keyword>
<feature type="transmembrane region" description="Helical" evidence="8">
    <location>
        <begin position="403"/>
        <end position="424"/>
    </location>
</feature>
<evidence type="ECO:0000256" key="3">
    <source>
        <dbReference type="ARBA" id="ARBA00022448"/>
    </source>
</evidence>
<dbReference type="GeneID" id="73470718"/>
<evidence type="ECO:0000256" key="6">
    <source>
        <dbReference type="ARBA" id="ARBA00022989"/>
    </source>
</evidence>
<dbReference type="GO" id="GO:0016020">
    <property type="term" value="C:membrane"/>
    <property type="evidence" value="ECO:0007669"/>
    <property type="project" value="UniProtKB-SubCell"/>
</dbReference>
<feature type="transmembrane region" description="Helical" evidence="8">
    <location>
        <begin position="329"/>
        <end position="354"/>
    </location>
</feature>
<dbReference type="RefSeq" id="XP_049262797.1">
    <property type="nucleotide sequence ID" value="XM_049407823.1"/>
</dbReference>
<keyword evidence="3" id="KW-0813">Transport</keyword>
<dbReference type="PANTHER" id="PTHR43341">
    <property type="entry name" value="AMINO ACID PERMEASE"/>
    <property type="match status" value="1"/>
</dbReference>
<feature type="transmembrane region" description="Helical" evidence="8">
    <location>
        <begin position="55"/>
        <end position="73"/>
    </location>
</feature>
<protein>
    <recommendedName>
        <fullName evidence="9">Amino acid permease/ SLC12A domain-containing protein</fullName>
    </recommendedName>
</protein>
<feature type="transmembrane region" description="Helical" evidence="8">
    <location>
        <begin position="161"/>
        <end position="181"/>
    </location>
</feature>
<keyword evidence="6 8" id="KW-1133">Transmembrane helix</keyword>
<comment type="caution">
    <text evidence="10">The sequence shown here is derived from an EMBL/GenBank/DDBJ whole genome shotgun (WGS) entry which is preliminary data.</text>
</comment>
<feature type="transmembrane region" description="Helical" evidence="8">
    <location>
        <begin position="85"/>
        <end position="103"/>
    </location>
</feature>
<dbReference type="Proteomes" id="UP000694255">
    <property type="component" value="Unassembled WGS sequence"/>
</dbReference>
<comment type="similarity">
    <text evidence="2">Belongs to the amino acid-polyamine-organocation (APC) superfamily. YAT (TC 2.A.3.10) family.</text>
</comment>
<evidence type="ECO:0000256" key="7">
    <source>
        <dbReference type="ARBA" id="ARBA00023136"/>
    </source>
</evidence>
<feature type="domain" description="Amino acid permease/ SLC12A" evidence="9">
    <location>
        <begin position="55"/>
        <end position="504"/>
    </location>
</feature>
<evidence type="ECO:0000256" key="2">
    <source>
        <dbReference type="ARBA" id="ARBA00006983"/>
    </source>
</evidence>
<evidence type="ECO:0000256" key="1">
    <source>
        <dbReference type="ARBA" id="ARBA00004141"/>
    </source>
</evidence>
<comment type="subcellular location">
    <subcellularLocation>
        <location evidence="1">Membrane</location>
        <topology evidence="1">Multi-pass membrane protein</topology>
    </subcellularLocation>
</comment>
<keyword evidence="11" id="KW-1185">Reference proteome</keyword>
<dbReference type="FunFam" id="1.20.1740.10:FF:000001">
    <property type="entry name" value="Amino acid permease"/>
    <property type="match status" value="1"/>
</dbReference>
<dbReference type="InterPro" id="IPR050524">
    <property type="entry name" value="APC_YAT"/>
</dbReference>
<dbReference type="InterPro" id="IPR004840">
    <property type="entry name" value="Amino_acid_permease_CS"/>
</dbReference>
<evidence type="ECO:0000313" key="10">
    <source>
        <dbReference type="EMBL" id="KAG7662564.1"/>
    </source>
</evidence>
<keyword evidence="5" id="KW-0029">Amino-acid transport</keyword>
<feature type="transmembrane region" description="Helical" evidence="8">
    <location>
        <begin position="478"/>
        <end position="497"/>
    </location>
</feature>
<evidence type="ECO:0000313" key="11">
    <source>
        <dbReference type="Proteomes" id="UP000694255"/>
    </source>
</evidence>
<keyword evidence="7 8" id="KW-0472">Membrane</keyword>
<dbReference type="Pfam" id="PF00324">
    <property type="entry name" value="AA_permease"/>
    <property type="match status" value="1"/>
</dbReference>
<evidence type="ECO:0000256" key="4">
    <source>
        <dbReference type="ARBA" id="ARBA00022692"/>
    </source>
</evidence>
<dbReference type="EMBL" id="JAGSYN010000168">
    <property type="protein sequence ID" value="KAG7662564.1"/>
    <property type="molecule type" value="Genomic_DNA"/>
</dbReference>
<feature type="transmembrane region" description="Helical" evidence="8">
    <location>
        <begin position="193"/>
        <end position="214"/>
    </location>
</feature>
<reference evidence="10 11" key="1">
    <citation type="journal article" date="2021" name="DNA Res.">
        <title>Genome analysis of Candida subhashii reveals its hybrid nature and dual mitochondrial genome conformations.</title>
        <authorList>
            <person name="Mixao V."/>
            <person name="Hegedusova E."/>
            <person name="Saus E."/>
            <person name="Pryszcz L.P."/>
            <person name="Cillingova A."/>
            <person name="Nosek J."/>
            <person name="Gabaldon T."/>
        </authorList>
    </citation>
    <scope>NUCLEOTIDE SEQUENCE [LARGE SCALE GENOMIC DNA]</scope>
    <source>
        <strain evidence="10 11">CBS 10753</strain>
    </source>
</reference>
<proteinExistence type="inferred from homology"/>
<organism evidence="10 11">
    <name type="scientific">[Candida] subhashii</name>
    <dbReference type="NCBI Taxonomy" id="561895"/>
    <lineage>
        <taxon>Eukaryota</taxon>
        <taxon>Fungi</taxon>
        <taxon>Dikarya</taxon>
        <taxon>Ascomycota</taxon>
        <taxon>Saccharomycotina</taxon>
        <taxon>Pichiomycetes</taxon>
        <taxon>Debaryomycetaceae</taxon>
        <taxon>Spathaspora</taxon>
    </lineage>
</organism>
<dbReference type="PIRSF" id="PIRSF006060">
    <property type="entry name" value="AA_transporter"/>
    <property type="match status" value="1"/>
</dbReference>
<feature type="transmembrane region" description="Helical" evidence="8">
    <location>
        <begin position="444"/>
        <end position="466"/>
    </location>
</feature>
<dbReference type="PROSITE" id="PS00218">
    <property type="entry name" value="AMINO_ACID_PERMEASE_1"/>
    <property type="match status" value="1"/>
</dbReference>
<feature type="transmembrane region" description="Helical" evidence="8">
    <location>
        <begin position="374"/>
        <end position="397"/>
    </location>
</feature>
<dbReference type="AlphaFoldDB" id="A0A8J5Q7K4"/>
<evidence type="ECO:0000256" key="5">
    <source>
        <dbReference type="ARBA" id="ARBA00022970"/>
    </source>
</evidence>